<comment type="caution">
    <text evidence="1">The sequence shown here is derived from an EMBL/GenBank/DDBJ whole genome shotgun (WGS) entry which is preliminary data.</text>
</comment>
<gene>
    <name evidence="1" type="ORF">EJB05_19057</name>
</gene>
<dbReference type="AlphaFoldDB" id="A0A5J9UWQ3"/>
<evidence type="ECO:0000313" key="2">
    <source>
        <dbReference type="Proteomes" id="UP000324897"/>
    </source>
</evidence>
<dbReference type="EMBL" id="RWGY01000011">
    <property type="protein sequence ID" value="TVU27567.1"/>
    <property type="molecule type" value="Genomic_DNA"/>
</dbReference>
<dbReference type="Proteomes" id="UP000324897">
    <property type="component" value="Chromosome 1"/>
</dbReference>
<evidence type="ECO:0000313" key="1">
    <source>
        <dbReference type="EMBL" id="TVU27567.1"/>
    </source>
</evidence>
<proteinExistence type="predicted"/>
<keyword evidence="2" id="KW-1185">Reference proteome</keyword>
<accession>A0A5J9UWQ3</accession>
<organism evidence="1 2">
    <name type="scientific">Eragrostis curvula</name>
    <name type="common">weeping love grass</name>
    <dbReference type="NCBI Taxonomy" id="38414"/>
    <lineage>
        <taxon>Eukaryota</taxon>
        <taxon>Viridiplantae</taxon>
        <taxon>Streptophyta</taxon>
        <taxon>Embryophyta</taxon>
        <taxon>Tracheophyta</taxon>
        <taxon>Spermatophyta</taxon>
        <taxon>Magnoliopsida</taxon>
        <taxon>Liliopsida</taxon>
        <taxon>Poales</taxon>
        <taxon>Poaceae</taxon>
        <taxon>PACMAD clade</taxon>
        <taxon>Chloridoideae</taxon>
        <taxon>Eragrostideae</taxon>
        <taxon>Eragrostidinae</taxon>
        <taxon>Eragrostis</taxon>
    </lineage>
</organism>
<sequence>MAEMLLPLPFYMKINEIGLDLHSPKKGYAKNWPGACPIAHENGLKRQFSRKLWVSAPLSLEKWLRWSPMVERLVPLPLCMKINEILMDLHCPKMASNMCTWPQNNLKEAAHAPKFMKTSSIVSYHKVMHIWAGVLKSGRVPKIDPERKRQLSRKPSVSAPLSKEKWPGRCPIADRLLPIPFYMKING</sequence>
<feature type="non-terminal residue" evidence="1">
    <location>
        <position position="1"/>
    </location>
</feature>
<reference evidence="1 2" key="1">
    <citation type="journal article" date="2019" name="Sci. Rep.">
        <title>A high-quality genome of Eragrostis curvula grass provides insights into Poaceae evolution and supports new strategies to enhance forage quality.</title>
        <authorList>
            <person name="Carballo J."/>
            <person name="Santos B.A.C.M."/>
            <person name="Zappacosta D."/>
            <person name="Garbus I."/>
            <person name="Selva J.P."/>
            <person name="Gallo C.A."/>
            <person name="Diaz A."/>
            <person name="Albertini E."/>
            <person name="Caccamo M."/>
            <person name="Echenique V."/>
        </authorList>
    </citation>
    <scope>NUCLEOTIDE SEQUENCE [LARGE SCALE GENOMIC DNA]</scope>
    <source>
        <strain evidence="2">cv. Victoria</strain>
        <tissue evidence="1">Leaf</tissue>
    </source>
</reference>
<protein>
    <submittedName>
        <fullName evidence="1">Uncharacterized protein</fullName>
    </submittedName>
</protein>
<name>A0A5J9UWQ3_9POAL</name>
<dbReference type="Gramene" id="TVU27567">
    <property type="protein sequence ID" value="TVU27567"/>
    <property type="gene ID" value="EJB05_19057"/>
</dbReference>